<comment type="caution">
    <text evidence="4">The sequence shown here is derived from an EMBL/GenBank/DDBJ whole genome shotgun (WGS) entry which is preliminary data.</text>
</comment>
<dbReference type="PANTHER" id="PTHR43476:SF5">
    <property type="entry name" value="FAD-DEPENDENT MONOOXYGENASE"/>
    <property type="match status" value="1"/>
</dbReference>
<dbReference type="SUPFAM" id="SSF51905">
    <property type="entry name" value="FAD/NAD(P)-binding domain"/>
    <property type="match status" value="1"/>
</dbReference>
<protein>
    <submittedName>
        <fullName evidence="4">FAD-dependent oxidoreductase</fullName>
    </submittedName>
</protein>
<evidence type="ECO:0000256" key="2">
    <source>
        <dbReference type="SAM" id="MobiDB-lite"/>
    </source>
</evidence>
<organism evidence="4 5">
    <name type="scientific">Actinocorallia libanotica</name>
    <dbReference type="NCBI Taxonomy" id="46162"/>
    <lineage>
        <taxon>Bacteria</taxon>
        <taxon>Bacillati</taxon>
        <taxon>Actinomycetota</taxon>
        <taxon>Actinomycetes</taxon>
        <taxon>Streptosporangiales</taxon>
        <taxon>Thermomonosporaceae</taxon>
        <taxon>Actinocorallia</taxon>
    </lineage>
</organism>
<dbReference type="InterPro" id="IPR036188">
    <property type="entry name" value="FAD/NAD-bd_sf"/>
</dbReference>
<dbReference type="InterPro" id="IPR002938">
    <property type="entry name" value="FAD-bd"/>
</dbReference>
<sequence>MRNRAGRGMGPGMEKTTCAIAGGGPAGLMLGLLLARAGVEVVVLEKHGDFLRDFRGDTVHPSTLEILDELGLGRRFAELPQHKAERMTAVTDDEELLVADLTRLRGRHRAIAFVPQWDFLDLLADEARRYPNFTLRMNCEVLEFTGSGLRYKDKGQVTAAKRGSPDLSSGGPGGRPPDEEGAEHVLEAVLSVAADGRRSVLRRGLPLREFGAPMDVGWFRMPREPSDRVDPFLRVGGGGRLMVAIDRETYWQMGYVVPKDSPAGDRAAVGAAVAELVPWLADRVGEMGEISTLRVQVNRLRRWYRPGLLCVGDAAHAMSPVLGVGINLAVQDAVAAANLLWEPLVKGRVSTADLAAVQRRRMPATVAIQSLQLLVQRRLIAPALAGRFSTAPLKALSRLGPLTRPMVTLLAHGVRPEHVRVPERP</sequence>
<gene>
    <name evidence="4" type="ORF">GCM10009550_70530</name>
</gene>
<feature type="domain" description="FAD-binding" evidence="3">
    <location>
        <begin position="16"/>
        <end position="363"/>
    </location>
</feature>
<evidence type="ECO:0000313" key="5">
    <source>
        <dbReference type="Proteomes" id="UP001500665"/>
    </source>
</evidence>
<keyword evidence="5" id="KW-1185">Reference proteome</keyword>
<evidence type="ECO:0000256" key="1">
    <source>
        <dbReference type="ARBA" id="ARBA00023002"/>
    </source>
</evidence>
<dbReference type="Proteomes" id="UP001500665">
    <property type="component" value="Unassembled WGS sequence"/>
</dbReference>
<feature type="region of interest" description="Disordered" evidence="2">
    <location>
        <begin position="156"/>
        <end position="180"/>
    </location>
</feature>
<proteinExistence type="predicted"/>
<dbReference type="PANTHER" id="PTHR43476">
    <property type="entry name" value="3-(3-HYDROXY-PHENYL)PROPIONATE/3-HYDROXYCINNAMIC ACID HYDROXYLASE"/>
    <property type="match status" value="1"/>
</dbReference>
<evidence type="ECO:0000313" key="4">
    <source>
        <dbReference type="EMBL" id="GAA0967086.1"/>
    </source>
</evidence>
<dbReference type="Pfam" id="PF01494">
    <property type="entry name" value="FAD_binding_3"/>
    <property type="match status" value="1"/>
</dbReference>
<evidence type="ECO:0000259" key="3">
    <source>
        <dbReference type="Pfam" id="PF01494"/>
    </source>
</evidence>
<name>A0ABP4CE31_9ACTN</name>
<accession>A0ABP4CE31</accession>
<reference evidence="5" key="1">
    <citation type="journal article" date="2019" name="Int. J. Syst. Evol. Microbiol.">
        <title>The Global Catalogue of Microorganisms (GCM) 10K type strain sequencing project: providing services to taxonomists for standard genome sequencing and annotation.</title>
        <authorList>
            <consortium name="The Broad Institute Genomics Platform"/>
            <consortium name="The Broad Institute Genome Sequencing Center for Infectious Disease"/>
            <person name="Wu L."/>
            <person name="Ma J."/>
        </authorList>
    </citation>
    <scope>NUCLEOTIDE SEQUENCE [LARGE SCALE GENOMIC DNA]</scope>
    <source>
        <strain evidence="5">JCM 10696</strain>
    </source>
</reference>
<dbReference type="Gene3D" id="3.50.50.60">
    <property type="entry name" value="FAD/NAD(P)-binding domain"/>
    <property type="match status" value="2"/>
</dbReference>
<dbReference type="EMBL" id="BAAAHH010000048">
    <property type="protein sequence ID" value="GAA0967086.1"/>
    <property type="molecule type" value="Genomic_DNA"/>
</dbReference>
<dbReference type="PRINTS" id="PR00420">
    <property type="entry name" value="RNGMNOXGNASE"/>
</dbReference>
<keyword evidence="1" id="KW-0560">Oxidoreductase</keyword>
<dbReference type="InterPro" id="IPR050631">
    <property type="entry name" value="PheA/TfdB_FAD_monoxygenase"/>
</dbReference>